<dbReference type="RefSeq" id="WP_013841676.1">
    <property type="nucleotide sequence ID" value="NC_015589.1"/>
</dbReference>
<dbReference type="SUPFAM" id="SSF46689">
    <property type="entry name" value="Homeodomain-like"/>
    <property type="match status" value="1"/>
</dbReference>
<dbReference type="STRING" id="696281.Desru_1644"/>
<dbReference type="eggNOG" id="COG1309">
    <property type="taxonomic scope" value="Bacteria"/>
</dbReference>
<evidence type="ECO:0000256" key="2">
    <source>
        <dbReference type="ARBA" id="ARBA00023125"/>
    </source>
</evidence>
<evidence type="ECO:0000256" key="4">
    <source>
        <dbReference type="PROSITE-ProRule" id="PRU00335"/>
    </source>
</evidence>
<dbReference type="PROSITE" id="PS50977">
    <property type="entry name" value="HTH_TETR_2"/>
    <property type="match status" value="1"/>
</dbReference>
<organism evidence="6 7">
    <name type="scientific">Desulforamulus ruminis (strain ATCC 23193 / DSM 2154 / NCIMB 8452 / DL)</name>
    <name type="common">Desulfotomaculum ruminis</name>
    <dbReference type="NCBI Taxonomy" id="696281"/>
    <lineage>
        <taxon>Bacteria</taxon>
        <taxon>Bacillati</taxon>
        <taxon>Bacillota</taxon>
        <taxon>Clostridia</taxon>
        <taxon>Eubacteriales</taxon>
        <taxon>Peptococcaceae</taxon>
        <taxon>Desulforamulus</taxon>
    </lineage>
</organism>
<dbReference type="PRINTS" id="PR00455">
    <property type="entry name" value="HTHTETR"/>
</dbReference>
<feature type="domain" description="HTH tetR-type" evidence="5">
    <location>
        <begin position="6"/>
        <end position="66"/>
    </location>
</feature>
<dbReference type="PANTHER" id="PTHR30055:SF234">
    <property type="entry name" value="HTH-TYPE TRANSCRIPTIONAL REGULATOR BETI"/>
    <property type="match status" value="1"/>
</dbReference>
<dbReference type="InterPro" id="IPR009057">
    <property type="entry name" value="Homeodomain-like_sf"/>
</dbReference>
<dbReference type="InterPro" id="IPR001647">
    <property type="entry name" value="HTH_TetR"/>
</dbReference>
<evidence type="ECO:0000256" key="1">
    <source>
        <dbReference type="ARBA" id="ARBA00023015"/>
    </source>
</evidence>
<dbReference type="PANTHER" id="PTHR30055">
    <property type="entry name" value="HTH-TYPE TRANSCRIPTIONAL REGULATOR RUTR"/>
    <property type="match status" value="1"/>
</dbReference>
<evidence type="ECO:0000313" key="7">
    <source>
        <dbReference type="Proteomes" id="UP000009234"/>
    </source>
</evidence>
<keyword evidence="1" id="KW-0805">Transcription regulation</keyword>
<name>F6DSD0_DESRL</name>
<dbReference type="Gene3D" id="1.10.357.10">
    <property type="entry name" value="Tetracycline Repressor, domain 2"/>
    <property type="match status" value="1"/>
</dbReference>
<protein>
    <submittedName>
        <fullName evidence="6">Regulatory protein TetR</fullName>
    </submittedName>
</protein>
<dbReference type="KEGG" id="dru:Desru_1644"/>
<keyword evidence="7" id="KW-1185">Reference proteome</keyword>
<keyword evidence="3" id="KW-0804">Transcription</keyword>
<feature type="DNA-binding region" description="H-T-H motif" evidence="4">
    <location>
        <begin position="29"/>
        <end position="48"/>
    </location>
</feature>
<dbReference type="GO" id="GO:0000976">
    <property type="term" value="F:transcription cis-regulatory region binding"/>
    <property type="evidence" value="ECO:0007669"/>
    <property type="project" value="TreeGrafter"/>
</dbReference>
<evidence type="ECO:0000256" key="3">
    <source>
        <dbReference type="ARBA" id="ARBA00023163"/>
    </source>
</evidence>
<accession>F6DSD0</accession>
<sequence>MAKQIEGVYEKVLECAKAEFLEKGFQEASLRTIARNAGTSTGSIYTRFSDKNGLFSAIVSPVEEELKAWFLAEQESFDRLPSNQKKEKALKSSAHRINAFTDRIYRHFDIFKLLLTCSEGTPYADFLHELVEMDVAYTVRFIESIGSDALSSGRLTDKLLHILSSAFFSGIFEIVVHDMTREEADIYITQLWRFFLSGWESILTRNNEVLLKP</sequence>
<reference evidence="7" key="1">
    <citation type="submission" date="2011-05" db="EMBL/GenBank/DDBJ databases">
        <title>Complete sequence of Desulfotomaculum ruminis DSM 2154.</title>
        <authorList>
            <person name="Lucas S."/>
            <person name="Copeland A."/>
            <person name="Lapidus A."/>
            <person name="Cheng J.-F."/>
            <person name="Goodwin L."/>
            <person name="Pitluck S."/>
            <person name="Lu M."/>
            <person name="Detter J.C."/>
            <person name="Han C."/>
            <person name="Tapia R."/>
            <person name="Land M."/>
            <person name="Hauser L."/>
            <person name="Kyrpides N."/>
            <person name="Ivanova N."/>
            <person name="Mikhailova N."/>
            <person name="Pagani I."/>
            <person name="Stams A.J.M."/>
            <person name="Plugge C.M."/>
            <person name="Muyzer G."/>
            <person name="Kuever J."/>
            <person name="Parshina S.N."/>
            <person name="Ivanova A.E."/>
            <person name="Nazina T.N."/>
            <person name="Brambilla E."/>
            <person name="Spring S."/>
            <person name="Klenk H.-P."/>
            <person name="Woyke T."/>
        </authorList>
    </citation>
    <scope>NUCLEOTIDE SEQUENCE [LARGE SCALE GENOMIC DNA]</scope>
    <source>
        <strain evidence="7">ATCC 23193 / DSM 2154 / NCIB 8452 / DL</strain>
    </source>
</reference>
<dbReference type="AlphaFoldDB" id="F6DSD0"/>
<dbReference type="HOGENOM" id="CLU_069356_6_0_9"/>
<dbReference type="OrthoDB" id="9814200at2"/>
<evidence type="ECO:0000313" key="6">
    <source>
        <dbReference type="EMBL" id="AEG59909.1"/>
    </source>
</evidence>
<reference evidence="6 7" key="2">
    <citation type="journal article" date="2012" name="Stand. Genomic Sci.">
        <title>Complete genome sequence of the sulfate-reducing firmicute Desulfotomaculum ruminis type strain (DL(T)).</title>
        <authorList>
            <person name="Spring S."/>
            <person name="Visser M."/>
            <person name="Lu M."/>
            <person name="Copeland A."/>
            <person name="Lapidus A."/>
            <person name="Lucas S."/>
            <person name="Cheng J.F."/>
            <person name="Han C."/>
            <person name="Tapia R."/>
            <person name="Goodwin L.A."/>
            <person name="Pitluck S."/>
            <person name="Ivanova N."/>
            <person name="Land M."/>
            <person name="Hauser L."/>
            <person name="Larimer F."/>
            <person name="Rohde M."/>
            <person name="Goker M."/>
            <person name="Detter J.C."/>
            <person name="Kyrpides N.C."/>
            <person name="Woyke T."/>
            <person name="Schaap P.J."/>
            <person name="Plugge C.M."/>
            <person name="Muyzer G."/>
            <person name="Kuever J."/>
            <person name="Pereira I.A."/>
            <person name="Parshina S.N."/>
            <person name="Bernier-Latmani R."/>
            <person name="Stams A.J."/>
            <person name="Klenk H.P."/>
        </authorList>
    </citation>
    <scope>NUCLEOTIDE SEQUENCE [LARGE SCALE GENOMIC DNA]</scope>
    <source>
        <strain evidence="7">ATCC 23193 / DSM 2154 / NCIB 8452 / DL</strain>
    </source>
</reference>
<dbReference type="InterPro" id="IPR050109">
    <property type="entry name" value="HTH-type_TetR-like_transc_reg"/>
</dbReference>
<proteinExistence type="predicted"/>
<dbReference type="GO" id="GO:0003700">
    <property type="term" value="F:DNA-binding transcription factor activity"/>
    <property type="evidence" value="ECO:0007669"/>
    <property type="project" value="TreeGrafter"/>
</dbReference>
<dbReference type="Proteomes" id="UP000009234">
    <property type="component" value="Chromosome"/>
</dbReference>
<gene>
    <name evidence="6" type="ordered locus">Desru_1644</name>
</gene>
<dbReference type="EMBL" id="CP002780">
    <property type="protein sequence ID" value="AEG59909.1"/>
    <property type="molecule type" value="Genomic_DNA"/>
</dbReference>
<dbReference type="Pfam" id="PF00440">
    <property type="entry name" value="TetR_N"/>
    <property type="match status" value="1"/>
</dbReference>
<evidence type="ECO:0000259" key="5">
    <source>
        <dbReference type="PROSITE" id="PS50977"/>
    </source>
</evidence>
<keyword evidence="2 4" id="KW-0238">DNA-binding</keyword>